<reference evidence="2 3" key="1">
    <citation type="submission" date="2015-04" db="EMBL/GenBank/DDBJ databases">
        <title>Complete genome sequence of Schizopora paradoxa KUC8140, a cosmopolitan wood degrader in East Asia.</title>
        <authorList>
            <consortium name="DOE Joint Genome Institute"/>
            <person name="Min B."/>
            <person name="Park H."/>
            <person name="Jang Y."/>
            <person name="Kim J.-J."/>
            <person name="Kim K.H."/>
            <person name="Pangilinan J."/>
            <person name="Lipzen A."/>
            <person name="Riley R."/>
            <person name="Grigoriev I.V."/>
            <person name="Spatafora J.W."/>
            <person name="Choi I.-G."/>
        </authorList>
    </citation>
    <scope>NUCLEOTIDE SEQUENCE [LARGE SCALE GENOMIC DNA]</scope>
    <source>
        <strain evidence="2 3">KUC8140</strain>
    </source>
</reference>
<dbReference type="EMBL" id="KQ085924">
    <property type="protein sequence ID" value="KLO15833.1"/>
    <property type="molecule type" value="Genomic_DNA"/>
</dbReference>
<feature type="signal peptide" evidence="1">
    <location>
        <begin position="1"/>
        <end position="18"/>
    </location>
</feature>
<gene>
    <name evidence="2" type="ORF">SCHPADRAFT_245046</name>
</gene>
<keyword evidence="3" id="KW-1185">Reference proteome</keyword>
<sequence>MRQTYLLLLTFMTDVTKSVDSYESIGSMRLWYAIAEGLLHLDLSEHNKFLHSSSGVLFFIIDTNSFTFIFRKSISRYGLIRDANSKMLRTTPTSSGRSEDTVRDRRMMFNL</sequence>
<accession>A0A0H2S211</accession>
<evidence type="ECO:0000256" key="1">
    <source>
        <dbReference type="SAM" id="SignalP"/>
    </source>
</evidence>
<organism evidence="2 3">
    <name type="scientific">Schizopora paradoxa</name>
    <dbReference type="NCBI Taxonomy" id="27342"/>
    <lineage>
        <taxon>Eukaryota</taxon>
        <taxon>Fungi</taxon>
        <taxon>Dikarya</taxon>
        <taxon>Basidiomycota</taxon>
        <taxon>Agaricomycotina</taxon>
        <taxon>Agaricomycetes</taxon>
        <taxon>Hymenochaetales</taxon>
        <taxon>Schizoporaceae</taxon>
        <taxon>Schizopora</taxon>
    </lineage>
</organism>
<evidence type="ECO:0000313" key="3">
    <source>
        <dbReference type="Proteomes" id="UP000053477"/>
    </source>
</evidence>
<protein>
    <recommendedName>
        <fullName evidence="4">Fungal-type protein kinase domain-containing protein</fullName>
    </recommendedName>
</protein>
<name>A0A0H2S211_9AGAM</name>
<feature type="chain" id="PRO_5005202348" description="Fungal-type protein kinase domain-containing protein" evidence="1">
    <location>
        <begin position="19"/>
        <end position="111"/>
    </location>
</feature>
<dbReference type="AlphaFoldDB" id="A0A0H2S211"/>
<dbReference type="InParanoid" id="A0A0H2S211"/>
<evidence type="ECO:0008006" key="4">
    <source>
        <dbReference type="Google" id="ProtNLM"/>
    </source>
</evidence>
<dbReference type="Proteomes" id="UP000053477">
    <property type="component" value="Unassembled WGS sequence"/>
</dbReference>
<proteinExistence type="predicted"/>
<keyword evidence="1" id="KW-0732">Signal</keyword>
<evidence type="ECO:0000313" key="2">
    <source>
        <dbReference type="EMBL" id="KLO15833.1"/>
    </source>
</evidence>